<keyword evidence="2" id="KW-0732">Signal</keyword>
<gene>
    <name evidence="5" type="ORF">C665_02033</name>
</gene>
<dbReference type="Pfam" id="PF20148">
    <property type="entry name" value="DUF6531"/>
    <property type="match status" value="1"/>
</dbReference>
<feature type="region of interest" description="Disordered" evidence="1">
    <location>
        <begin position="307"/>
        <end position="342"/>
    </location>
</feature>
<feature type="compositionally biased region" description="Polar residues" evidence="1">
    <location>
        <begin position="98"/>
        <end position="108"/>
    </location>
</feature>
<evidence type="ECO:0000259" key="4">
    <source>
        <dbReference type="Pfam" id="PF20148"/>
    </source>
</evidence>
<feature type="region of interest" description="Disordered" evidence="1">
    <location>
        <begin position="837"/>
        <end position="865"/>
    </location>
</feature>
<dbReference type="InterPro" id="IPR031325">
    <property type="entry name" value="RHS_repeat"/>
</dbReference>
<evidence type="ECO:0000256" key="2">
    <source>
        <dbReference type="SAM" id="SignalP"/>
    </source>
</evidence>
<dbReference type="Pfam" id="PF09994">
    <property type="entry name" value="T6SS_Tle1-like_cat"/>
    <property type="match status" value="1"/>
</dbReference>
<sequence length="1913" mass="208913">MRSSSACLQPPAGPLHHAMRAGAALLAALCITALPGVAAETSAAQSGAADHGIQQSGCGITMSCAPDSAQDGPSAPEPPAAGQCVSNNAGNPCGSASGPASQGSTTGQDVGAGNPIDVLSGNKYQQEVDLPALPGILGLEIVRHYNSRRARPGDIGALGSGWRLSYETRLNIRDDRLEILQADGARVIFARRPGEPQRCASRDPSRGEILLRHRPGGGDEYLWRWPDGRSLLFDSAGHLVQILVASGEFVSLRHDAAGRLLQVTDPQGRSLQVHYHAPGSGIDGITHIDSPLGRFSYAQERVALPARTDAGTQPGRSVHAPQRPGSAGPSRPLQRGAPAGKAAAPAVTAARLLRVDYPGAPAAQTGGAAAREYHYEDPRHPVALTGISVLARQPAGPPVPERIASYAYDHAGRGIRSVRGALPAGGESGPEDVRLDYPERGRSVLTNSLGQRTTYLGAVIAGQRRLLEARGPGCARCGPTDVRYRYTPDGRLSAITTLDAEGRPRLSTQHRFDARGRLAETLGADLSGARPRLLDRTRYEYPDTPATTLADTDRAAQRTEPAATTPPRAIIRPSVVPGREHRIELRYNATGQPIELRESGFSPIDAEGRPDPVPIERRVTWRYATINGRSVLAELDGPLPDGADASPLDSDLVRLHWDERGSFIRALEGPGGQRSEIESDPATGLPRRVRDAEGHETHLRHDSAGQLIRWRSRSAGEAADRIHAAEYDALGQLVELRSGEDEERLHPRWRRAFDAAGRLQWHADALGILRTWAYDHESRVVETGLRSASRLLRRRWRYDEHGRLAAIDDDTGFTRSLRHDVAGRIVGLLDSHGRELLPPARHPDGGSAPAAPPAHPRILKDDFGRPVLERSPDAGARWRSFDAAGRLVAMGDALGHRARYTWDPRGRILAQEITDGRNGSTETTRWRYDGSRLLEVDHPNGRERYEYDQRGLRSARIVSLKRDGGELVVVTRYEYDAERHLVATTLPDGSRLRYERNGQGQVVALKRQPVATPWLRALAREQVIASAFQRDLFGLRGFRAGNGMRTLHERTRTGTLVRVVHLRADERGAPVRNARALLPIALGQPLATRIERLFGISAAHAAQANTDADVTQPVEAADGQALEGALPRLQETVASADAILLDYQYVWDPEGNLLHARRREPGGPLPSTRRSQAYDLRNQLVASVEWRDDGDVLAETAVWRYAYDRHQRRVLAQEGAVSQQELAGHTRPTHFAPGSHRALSSSPRAANVPARAAASRPHEAATPGHHDASGQPERFGARSLRWDALGRLVEVHAGDRSIARYAYDHRGLRIERTRFDPAMVAPTTTHTVYDDARQPLAELDADGRLIRQYLWLADLPLAVLDTPARPDSTTDSARRILADLGRIAQSWLAPQAGLAWLHTNHLGAPELATDADGEPLWRARHAPFGAATVTTSPRRPDFTLDLRLPGQVFDAETGLHYNRRRYYAPTLGQYLTPDPLGTPDGPNPYAYAAFNPLRNVDPDGLVLFAFDGTGNSDDLNDPAMAGSGFSNVVYFFDAYTATKRYVSGVGTVHHDIDYGDIRPEDHATGRLLWWLTPGDPVHVNDMGGNYSGPARIGRMSQYLDDEAELFSDDRVMDIDIVGFSRGAAQAREFANRIVAKTVRHEGQDYYRYTNRRGDSACQAVDFRFMGLFDTVLSTNFSGEAYRLGIPEVFAHVAQAVALNEHRSDSITEFAYRNPKPHRMHWGGFPLESIGASSAAPGRIRIEKGFIGAHADIGGGYPDAEQGLSRVALDWMVRQAELAGVDMKETPRIPREDVPLHDQSNVIEIGNPQHSIVPRPTGNGDLPRIDYVFPEDRAVNGAVAGDRQRRMAFDNGSLTHADTLRYITWLPRDATRRGDGSALDPRRLGDVTGTVDMASYLAWLGQPENGYTTTNGGF</sequence>
<feature type="domain" description="DUF6531" evidence="4">
    <location>
        <begin position="113"/>
        <end position="189"/>
    </location>
</feature>
<reference evidence="5 6" key="1">
    <citation type="submission" date="2012-09" db="EMBL/GenBank/DDBJ databases">
        <title>Draft Genome Sequences of 6 Strains from Genus Thauera.</title>
        <authorList>
            <person name="Liu B."/>
            <person name="Shapleigh J.P."/>
            <person name="Frostegard A.H."/>
        </authorList>
    </citation>
    <scope>NUCLEOTIDE SEQUENCE [LARGE SCALE GENOMIC DNA]</scope>
    <source>
        <strain evidence="5 6">S2</strain>
    </source>
</reference>
<dbReference type="Proteomes" id="UP000013042">
    <property type="component" value="Unassembled WGS sequence"/>
</dbReference>
<feature type="compositionally biased region" description="Basic and acidic residues" evidence="1">
    <location>
        <begin position="1256"/>
        <end position="1268"/>
    </location>
</feature>
<feature type="region of interest" description="Disordered" evidence="1">
    <location>
        <begin position="1219"/>
        <end position="1273"/>
    </location>
</feature>
<comment type="caution">
    <text evidence="5">The sequence shown here is derived from an EMBL/GenBank/DDBJ whole genome shotgun (WGS) entry which is preliminary data.</text>
</comment>
<feature type="compositionally biased region" description="Low complexity" evidence="1">
    <location>
        <begin position="1240"/>
        <end position="1255"/>
    </location>
</feature>
<dbReference type="Gene3D" id="2.180.10.10">
    <property type="entry name" value="RHS repeat-associated core"/>
    <property type="match status" value="3"/>
</dbReference>
<dbReference type="NCBIfam" id="TIGR03696">
    <property type="entry name" value="Rhs_assc_core"/>
    <property type="match status" value="1"/>
</dbReference>
<feature type="signal peptide" evidence="2">
    <location>
        <begin position="1"/>
        <end position="38"/>
    </location>
</feature>
<evidence type="ECO:0000259" key="3">
    <source>
        <dbReference type="Pfam" id="PF09994"/>
    </source>
</evidence>
<dbReference type="InterPro" id="IPR022385">
    <property type="entry name" value="Rhs_assc_core"/>
</dbReference>
<feature type="region of interest" description="Disordered" evidence="1">
    <location>
        <begin position="64"/>
        <end position="118"/>
    </location>
</feature>
<feature type="region of interest" description="Disordered" evidence="1">
    <location>
        <begin position="540"/>
        <end position="567"/>
    </location>
</feature>
<dbReference type="InterPro" id="IPR018712">
    <property type="entry name" value="Tle1-like_cat"/>
</dbReference>
<feature type="region of interest" description="Disordered" evidence="1">
    <location>
        <begin position="667"/>
        <end position="687"/>
    </location>
</feature>
<dbReference type="EMBL" id="AMXD01000004">
    <property type="protein sequence ID" value="ENO88613.1"/>
    <property type="molecule type" value="Genomic_DNA"/>
</dbReference>
<dbReference type="PANTHER" id="PTHR32305">
    <property type="match status" value="1"/>
</dbReference>
<evidence type="ECO:0000256" key="1">
    <source>
        <dbReference type="SAM" id="MobiDB-lite"/>
    </source>
</evidence>
<dbReference type="Pfam" id="PF05593">
    <property type="entry name" value="RHS_repeat"/>
    <property type="match status" value="2"/>
</dbReference>
<evidence type="ECO:0000313" key="5">
    <source>
        <dbReference type="EMBL" id="ENO88613.1"/>
    </source>
</evidence>
<dbReference type="PANTHER" id="PTHR32305:SF15">
    <property type="entry name" value="PROTEIN RHSA-RELATED"/>
    <property type="match status" value="1"/>
</dbReference>
<feature type="domain" description="T6SS Phospholipase effector Tle1-like catalytic" evidence="3">
    <location>
        <begin position="1647"/>
        <end position="1774"/>
    </location>
</feature>
<dbReference type="InterPro" id="IPR050708">
    <property type="entry name" value="T6SS_VgrG/RHS"/>
</dbReference>
<organism evidence="5 6">
    <name type="scientific">Thauera aminoaromatica S2</name>
    <dbReference type="NCBI Taxonomy" id="1234381"/>
    <lineage>
        <taxon>Bacteria</taxon>
        <taxon>Pseudomonadati</taxon>
        <taxon>Pseudomonadota</taxon>
        <taxon>Betaproteobacteria</taxon>
        <taxon>Rhodocyclales</taxon>
        <taxon>Zoogloeaceae</taxon>
        <taxon>Thauera</taxon>
    </lineage>
</organism>
<accession>N6Z2L1</accession>
<dbReference type="InterPro" id="IPR045351">
    <property type="entry name" value="DUF6531"/>
</dbReference>
<protein>
    <submittedName>
        <fullName evidence="5">Uncharacterized protein</fullName>
    </submittedName>
</protein>
<dbReference type="NCBIfam" id="TIGR01643">
    <property type="entry name" value="YD_repeat_2x"/>
    <property type="match status" value="4"/>
</dbReference>
<name>N6Z2L1_THASP</name>
<dbReference type="InterPro" id="IPR006530">
    <property type="entry name" value="YD"/>
</dbReference>
<evidence type="ECO:0000313" key="6">
    <source>
        <dbReference type="Proteomes" id="UP000013042"/>
    </source>
</evidence>
<feature type="chain" id="PRO_5004128691" evidence="2">
    <location>
        <begin position="39"/>
        <end position="1913"/>
    </location>
</feature>
<proteinExistence type="predicted"/>